<keyword evidence="6" id="KW-1185">Reference proteome</keyword>
<comment type="caution">
    <text evidence="5">The sequence shown here is derived from an EMBL/GenBank/DDBJ whole genome shotgun (WGS) entry which is preliminary data.</text>
</comment>
<evidence type="ECO:0000256" key="1">
    <source>
        <dbReference type="ARBA" id="ARBA00023125"/>
    </source>
</evidence>
<gene>
    <name evidence="5" type="primary">ssb</name>
    <name evidence="5" type="ORF">WCD74_29770</name>
</gene>
<dbReference type="PROSITE" id="PS50935">
    <property type="entry name" value="SSB"/>
    <property type="match status" value="1"/>
</dbReference>
<proteinExistence type="predicted"/>
<organism evidence="5 6">
    <name type="scientific">Actinomycetospora aurantiaca</name>
    <dbReference type="NCBI Taxonomy" id="3129233"/>
    <lineage>
        <taxon>Bacteria</taxon>
        <taxon>Bacillati</taxon>
        <taxon>Actinomycetota</taxon>
        <taxon>Actinomycetes</taxon>
        <taxon>Pseudonocardiales</taxon>
        <taxon>Pseudonocardiaceae</taxon>
        <taxon>Actinomycetospora</taxon>
    </lineage>
</organism>
<dbReference type="NCBIfam" id="TIGR00621">
    <property type="entry name" value="ssb"/>
    <property type="match status" value="1"/>
</dbReference>
<dbReference type="SUPFAM" id="SSF50249">
    <property type="entry name" value="Nucleic acid-binding proteins"/>
    <property type="match status" value="1"/>
</dbReference>
<sequence length="178" mass="19445">MNETWVTVAGNISTDVTWRRNADDSVVANFRLMSNSRKFDAQSGNWQDKHRLAVRVTCWRTLAENVRVSVTKGDPVVVHGKLFTRDYEVEGVKRTSTEIEASSVGLDLNRVRTSVVSSERTTGERHVDVTHLEVVGEAPSPVEFGDADELVQLGPVADPGASEQAEDDDPLGRAALAG</sequence>
<accession>A0ABU8MZA1</accession>
<dbReference type="Gene3D" id="2.40.50.140">
    <property type="entry name" value="Nucleic acid-binding proteins"/>
    <property type="match status" value="1"/>
</dbReference>
<dbReference type="Proteomes" id="UP001385809">
    <property type="component" value="Unassembled WGS sequence"/>
</dbReference>
<evidence type="ECO:0000313" key="5">
    <source>
        <dbReference type="EMBL" id="MEJ2871980.1"/>
    </source>
</evidence>
<name>A0ABU8MZA1_9PSEU</name>
<dbReference type="GO" id="GO:0003677">
    <property type="term" value="F:DNA binding"/>
    <property type="evidence" value="ECO:0007669"/>
    <property type="project" value="UniProtKB-KW"/>
</dbReference>
<dbReference type="EMBL" id="JBBEGN010000037">
    <property type="protein sequence ID" value="MEJ2871980.1"/>
    <property type="molecule type" value="Genomic_DNA"/>
</dbReference>
<dbReference type="CDD" id="cd04496">
    <property type="entry name" value="SSB_OBF"/>
    <property type="match status" value="1"/>
</dbReference>
<feature type="region of interest" description="Disordered" evidence="4">
    <location>
        <begin position="154"/>
        <end position="178"/>
    </location>
</feature>
<evidence type="ECO:0000256" key="2">
    <source>
        <dbReference type="PROSITE-ProRule" id="PRU00252"/>
    </source>
</evidence>
<dbReference type="InterPro" id="IPR011344">
    <property type="entry name" value="ssDNA-bd"/>
</dbReference>
<keyword evidence="1 2" id="KW-0238">DNA-binding</keyword>
<evidence type="ECO:0000256" key="4">
    <source>
        <dbReference type="SAM" id="MobiDB-lite"/>
    </source>
</evidence>
<dbReference type="Pfam" id="PF00436">
    <property type="entry name" value="SSB"/>
    <property type="match status" value="1"/>
</dbReference>
<dbReference type="InterPro" id="IPR000424">
    <property type="entry name" value="Primosome_PriB/ssb"/>
</dbReference>
<evidence type="ECO:0000313" key="6">
    <source>
        <dbReference type="Proteomes" id="UP001385809"/>
    </source>
</evidence>
<dbReference type="InterPro" id="IPR012340">
    <property type="entry name" value="NA-bd_OB-fold"/>
</dbReference>
<dbReference type="RefSeq" id="WP_337698560.1">
    <property type="nucleotide sequence ID" value="NZ_JBBEGN010000037.1"/>
</dbReference>
<evidence type="ECO:0000256" key="3">
    <source>
        <dbReference type="RuleBase" id="RU000524"/>
    </source>
</evidence>
<reference evidence="5 6" key="1">
    <citation type="submission" date="2024-03" db="EMBL/GenBank/DDBJ databases">
        <title>Actinomycetospora sp. OC33-EN08, a novel actinomycete isolated from wild orchid (Aerides multiflora).</title>
        <authorList>
            <person name="Suriyachadkun C."/>
        </authorList>
    </citation>
    <scope>NUCLEOTIDE SEQUENCE [LARGE SCALE GENOMIC DNA]</scope>
    <source>
        <strain evidence="5 6">OC33-EN08</strain>
    </source>
</reference>
<protein>
    <recommendedName>
        <fullName evidence="3">Single-stranded DNA-binding protein</fullName>
    </recommendedName>
</protein>